<dbReference type="PANTHER" id="PTHR15576">
    <property type="entry name" value="RIBITOL-5-PHOSPHATE XYLOSYLTRANSFERASE 1"/>
    <property type="match status" value="1"/>
</dbReference>
<dbReference type="Proteomes" id="UP000749559">
    <property type="component" value="Unassembled WGS sequence"/>
</dbReference>
<dbReference type="AlphaFoldDB" id="A0A8S4N8Z1"/>
<name>A0A8S4N8Z1_OWEFU</name>
<proteinExistence type="predicted"/>
<dbReference type="PANTHER" id="PTHR15576:SF1">
    <property type="entry name" value="RIBITOL-5-PHOSPHATE XYLOSYLTRANSFERASE 1"/>
    <property type="match status" value="1"/>
</dbReference>
<comment type="caution">
    <text evidence="1">The sequence shown here is derived from an EMBL/GenBank/DDBJ whole genome shotgun (WGS) entry which is preliminary data.</text>
</comment>
<dbReference type="EMBL" id="CAIIXF020000002">
    <property type="protein sequence ID" value="CAH1777421.1"/>
    <property type="molecule type" value="Genomic_DNA"/>
</dbReference>
<evidence type="ECO:0000313" key="2">
    <source>
        <dbReference type="Proteomes" id="UP000749559"/>
    </source>
</evidence>
<sequence>MEIKTDREMMEDVKEQPDFERTTRCRKPCTAKYDTAKGYPPVANSRLYRDYLCPTMFRDMADYVYAWPYRHFDENINTPNVRKVLDCLPPIPILYSKGDPKIVKSFIKQLGHHLKPGYILLTGQTDYESPGNNTRSLDNFMILRWYGSNPDIAHPKFRPIPLGLNCYEHGEAMQRYNNKYGDNIKEKMQNNRKRMENGDIQKLAVVNFGFTHPTRQSVKTQLCTEKYPFVECQDKLWANNITGNKKLTLLYERLSKYPFWVAPRGNGLDTHRIWEALYVGSIPIVQRSLLDPLFKDLPVLLIDNYEDLTEKLLKETLIKFSDMDIDTKTLHRNYWWREIEKFRIEMLSKFNLVESNRSRCWAT</sequence>
<dbReference type="GO" id="GO:0005794">
    <property type="term" value="C:Golgi apparatus"/>
    <property type="evidence" value="ECO:0007669"/>
    <property type="project" value="TreeGrafter"/>
</dbReference>
<gene>
    <name evidence="1" type="ORF">OFUS_LOCUS4467</name>
</gene>
<dbReference type="GO" id="GO:0120053">
    <property type="term" value="F:ribitol beta-1,4-xylosyltransferase activity"/>
    <property type="evidence" value="ECO:0007669"/>
    <property type="project" value="InterPro"/>
</dbReference>
<dbReference type="OrthoDB" id="9974158at2759"/>
<evidence type="ECO:0008006" key="3">
    <source>
        <dbReference type="Google" id="ProtNLM"/>
    </source>
</evidence>
<reference evidence="1" key="1">
    <citation type="submission" date="2022-03" db="EMBL/GenBank/DDBJ databases">
        <authorList>
            <person name="Martin C."/>
        </authorList>
    </citation>
    <scope>NUCLEOTIDE SEQUENCE</scope>
</reference>
<keyword evidence="2" id="KW-1185">Reference proteome</keyword>
<protein>
    <recommendedName>
        <fullName evidence="3">Exostosin GT47 domain-containing protein</fullName>
    </recommendedName>
</protein>
<evidence type="ECO:0000313" key="1">
    <source>
        <dbReference type="EMBL" id="CAH1777421.1"/>
    </source>
</evidence>
<dbReference type="GO" id="GO:0035269">
    <property type="term" value="P:protein O-linked glycosylation via mannose"/>
    <property type="evidence" value="ECO:0007669"/>
    <property type="project" value="InterPro"/>
</dbReference>
<dbReference type="InterPro" id="IPR055286">
    <property type="entry name" value="RXYLT1-like"/>
</dbReference>
<organism evidence="1 2">
    <name type="scientific">Owenia fusiformis</name>
    <name type="common">Polychaete worm</name>
    <dbReference type="NCBI Taxonomy" id="6347"/>
    <lineage>
        <taxon>Eukaryota</taxon>
        <taxon>Metazoa</taxon>
        <taxon>Spiralia</taxon>
        <taxon>Lophotrochozoa</taxon>
        <taxon>Annelida</taxon>
        <taxon>Polychaeta</taxon>
        <taxon>Sedentaria</taxon>
        <taxon>Canalipalpata</taxon>
        <taxon>Sabellida</taxon>
        <taxon>Oweniida</taxon>
        <taxon>Oweniidae</taxon>
        <taxon>Owenia</taxon>
    </lineage>
</organism>
<accession>A0A8S4N8Z1</accession>